<dbReference type="Proteomes" id="UP001630127">
    <property type="component" value="Unassembled WGS sequence"/>
</dbReference>
<dbReference type="InterPro" id="IPR002885">
    <property type="entry name" value="PPR_rpt"/>
</dbReference>
<comment type="caution">
    <text evidence="3">The sequence shown here is derived from an EMBL/GenBank/DDBJ whole genome shotgun (WGS) entry which is preliminary data.</text>
</comment>
<feature type="repeat" description="PPR" evidence="2">
    <location>
        <begin position="181"/>
        <end position="215"/>
    </location>
</feature>
<evidence type="ECO:0000256" key="2">
    <source>
        <dbReference type="PROSITE-ProRule" id="PRU00708"/>
    </source>
</evidence>
<dbReference type="InterPro" id="IPR046960">
    <property type="entry name" value="PPR_At4g14850-like_plant"/>
</dbReference>
<dbReference type="EMBL" id="JBJUIK010000009">
    <property type="protein sequence ID" value="KAL3517461.1"/>
    <property type="molecule type" value="Genomic_DNA"/>
</dbReference>
<dbReference type="Gene3D" id="1.25.40.10">
    <property type="entry name" value="Tetratricopeptide repeat domain"/>
    <property type="match status" value="4"/>
</dbReference>
<keyword evidence="1" id="KW-0677">Repeat</keyword>
<dbReference type="PROSITE" id="PS51375">
    <property type="entry name" value="PPR"/>
    <property type="match status" value="2"/>
</dbReference>
<accession>A0ABD2ZDB6</accession>
<keyword evidence="4" id="KW-1185">Reference proteome</keyword>
<reference evidence="3 4" key="1">
    <citation type="submission" date="2024-11" db="EMBL/GenBank/DDBJ databases">
        <title>A near-complete genome assembly of Cinchona calisaya.</title>
        <authorList>
            <person name="Lian D.C."/>
            <person name="Zhao X.W."/>
            <person name="Wei L."/>
        </authorList>
    </citation>
    <scope>NUCLEOTIDE SEQUENCE [LARGE SCALE GENOMIC DNA]</scope>
    <source>
        <tissue evidence="3">Nenye</tissue>
    </source>
</reference>
<evidence type="ECO:0000256" key="1">
    <source>
        <dbReference type="ARBA" id="ARBA00022737"/>
    </source>
</evidence>
<dbReference type="FunFam" id="1.25.40.10:FF:001204">
    <property type="entry name" value="Pentatricopeptide (PPR) repeat protein-like"/>
    <property type="match status" value="1"/>
</dbReference>
<evidence type="ECO:0000313" key="4">
    <source>
        <dbReference type="Proteomes" id="UP001630127"/>
    </source>
</evidence>
<dbReference type="NCBIfam" id="TIGR00756">
    <property type="entry name" value="PPR"/>
    <property type="match status" value="3"/>
</dbReference>
<dbReference type="FunFam" id="1.25.40.10:FF:000427">
    <property type="entry name" value="Pentatricopeptide repeat-containing protein chloroplastic"/>
    <property type="match status" value="1"/>
</dbReference>
<dbReference type="PANTHER" id="PTHR47926:SF490">
    <property type="entry name" value="REPEAT-LIKE SUPERFAMILY PROTEIN, PUTATIVE-RELATED"/>
    <property type="match status" value="1"/>
</dbReference>
<dbReference type="InterPro" id="IPR046848">
    <property type="entry name" value="E_motif"/>
</dbReference>
<dbReference type="AlphaFoldDB" id="A0ABD2ZDB6"/>
<feature type="repeat" description="PPR" evidence="2">
    <location>
        <begin position="282"/>
        <end position="316"/>
    </location>
</feature>
<dbReference type="InterPro" id="IPR011990">
    <property type="entry name" value="TPR-like_helical_dom_sf"/>
</dbReference>
<gene>
    <name evidence="3" type="ORF">ACH5RR_020050</name>
</gene>
<dbReference type="PANTHER" id="PTHR47926">
    <property type="entry name" value="PENTATRICOPEPTIDE REPEAT-CONTAINING PROTEIN"/>
    <property type="match status" value="1"/>
</dbReference>
<dbReference type="SUPFAM" id="SSF48452">
    <property type="entry name" value="TPR-like"/>
    <property type="match status" value="1"/>
</dbReference>
<evidence type="ECO:0000313" key="3">
    <source>
        <dbReference type="EMBL" id="KAL3517461.1"/>
    </source>
</evidence>
<protein>
    <recommendedName>
        <fullName evidence="5">Pentatricopeptide repeat-containing protein</fullName>
    </recommendedName>
</protein>
<evidence type="ECO:0008006" key="5">
    <source>
        <dbReference type="Google" id="ProtNLM"/>
    </source>
</evidence>
<dbReference type="Pfam" id="PF13041">
    <property type="entry name" value="PPR_2"/>
    <property type="match status" value="2"/>
</dbReference>
<name>A0ABD2ZDB6_9GENT</name>
<sequence>MMMGTFRQLNSNSMANKIAHHLQGTNCTSPKHLYQIQAQLILHNLYPNTTLASYFISACQSLGLLQTAFLLYTVNLHRPHTFICNQLLRAFSHSEAHQNSVSIYSHMHRNCIFPNNYTFPFILKSLSDLRSLQRGQSVHAQIIKLGQLNDIYIHNSLLNLYASCGDMGLCSYVFDEMPQRDVVSWTVIINGYRECGKFAEALTAFEQMRSADVEPNRVTMVNALAACAGSRALDMGVWIHEFIKRKGWMLDVILGTSLIHMYANCGRIEEGLRAFKCMEEKNVFTWNALIKGFALAENGQEAVRWFSKMEQEGAKPDDVTLMAVLCACVHSGLVKKGQEIFSSLVHRKYGFSPGVKHYACMVDLLSRDGRLEDALRIIENTPFQATKAIWGAFFSGCRVHGNLELSEVAARKLVDLAPKNCAYYIILSNLYAEMGRWDDVEEIRRLMKERELKKDSGGSSVEVEYLEDVSRWLA</sequence>
<organism evidence="3 4">
    <name type="scientific">Cinchona calisaya</name>
    <dbReference type="NCBI Taxonomy" id="153742"/>
    <lineage>
        <taxon>Eukaryota</taxon>
        <taxon>Viridiplantae</taxon>
        <taxon>Streptophyta</taxon>
        <taxon>Embryophyta</taxon>
        <taxon>Tracheophyta</taxon>
        <taxon>Spermatophyta</taxon>
        <taxon>Magnoliopsida</taxon>
        <taxon>eudicotyledons</taxon>
        <taxon>Gunneridae</taxon>
        <taxon>Pentapetalae</taxon>
        <taxon>asterids</taxon>
        <taxon>lamiids</taxon>
        <taxon>Gentianales</taxon>
        <taxon>Rubiaceae</taxon>
        <taxon>Cinchonoideae</taxon>
        <taxon>Cinchoneae</taxon>
        <taxon>Cinchona</taxon>
    </lineage>
</organism>
<dbReference type="Pfam" id="PF20431">
    <property type="entry name" value="E_motif"/>
    <property type="match status" value="1"/>
</dbReference>
<proteinExistence type="predicted"/>